<proteinExistence type="predicted"/>
<keyword evidence="3" id="KW-1185">Reference proteome</keyword>
<reference evidence="2 3" key="1">
    <citation type="submission" date="2024-01" db="EMBL/GenBank/DDBJ databases">
        <title>New evidence supports the origin of RcGTA from prophage.</title>
        <authorList>
            <person name="Xu Y."/>
            <person name="Liu B."/>
            <person name="Chen F."/>
        </authorList>
    </citation>
    <scope>NUCLEOTIDE SEQUENCE [LARGE SCALE GENOMIC DNA]</scope>
    <source>
        <strain evidence="2 3">CBW1107-2</strain>
    </source>
</reference>
<organism evidence="2 3">
    <name type="scientific">Neoaquamicrobium sediminum</name>
    <dbReference type="NCBI Taxonomy" id="1849104"/>
    <lineage>
        <taxon>Bacteria</taxon>
        <taxon>Pseudomonadati</taxon>
        <taxon>Pseudomonadota</taxon>
        <taxon>Alphaproteobacteria</taxon>
        <taxon>Hyphomicrobiales</taxon>
        <taxon>Phyllobacteriaceae</taxon>
        <taxon>Neoaquamicrobium</taxon>
    </lineage>
</organism>
<name>A0ABV3WP31_9HYPH</name>
<dbReference type="Proteomes" id="UP001559025">
    <property type="component" value="Unassembled WGS sequence"/>
</dbReference>
<dbReference type="InterPro" id="IPR053853">
    <property type="entry name" value="FitA-like_RHH"/>
</dbReference>
<dbReference type="Pfam" id="PF22513">
    <property type="entry name" value="FitA-like_RHH"/>
    <property type="match status" value="1"/>
</dbReference>
<protein>
    <recommendedName>
        <fullName evidence="1">Antitoxin FitA-like ribbon-helix-helix domain-containing protein</fullName>
    </recommendedName>
</protein>
<evidence type="ECO:0000313" key="3">
    <source>
        <dbReference type="Proteomes" id="UP001559025"/>
    </source>
</evidence>
<evidence type="ECO:0000259" key="1">
    <source>
        <dbReference type="Pfam" id="PF22513"/>
    </source>
</evidence>
<dbReference type="SUPFAM" id="SSF47598">
    <property type="entry name" value="Ribbon-helix-helix"/>
    <property type="match status" value="1"/>
</dbReference>
<evidence type="ECO:0000313" key="2">
    <source>
        <dbReference type="EMBL" id="MEX4006387.1"/>
    </source>
</evidence>
<feature type="domain" description="Antitoxin FitA-like ribbon-helix-helix" evidence="1">
    <location>
        <begin position="2"/>
        <end position="38"/>
    </location>
</feature>
<comment type="caution">
    <text evidence="2">The sequence shown here is derived from an EMBL/GenBank/DDBJ whole genome shotgun (WGS) entry which is preliminary data.</text>
</comment>
<accession>A0ABV3WP31</accession>
<sequence length="91" mass="10391">MATFTIRNVPEDVKKAWRIKAAKSGHSLEETLRILLAEQIKDTRHPSSLIDAEEIMRRAKDLESDEPADGRYMYLSQKELSDIISGEFEGL</sequence>
<dbReference type="EMBL" id="JAZHFV010000001">
    <property type="protein sequence ID" value="MEX4006387.1"/>
    <property type="molecule type" value="Genomic_DNA"/>
</dbReference>
<dbReference type="InterPro" id="IPR010985">
    <property type="entry name" value="Ribbon_hlx_hlx"/>
</dbReference>
<gene>
    <name evidence="2" type="ORF">V1479_03670</name>
</gene>
<dbReference type="RefSeq" id="WP_368801714.1">
    <property type="nucleotide sequence ID" value="NZ_JAZHFV010000001.1"/>
</dbReference>